<sequence length="482" mass="53337">NYKVLAKMGMAFSCLGVGAASWIASTLASCFSAAACTLAFKSCNCNNSIATRIGFAIIFLLNSMFSWIMLSDWAIKQLEKMTYDYLHLNCKDDGSCYGVLAVHRICFALSLFHFFLGLLVIGVNDTRDKRASIQNGWWGPKILLWITFVIVSFFIPNGFFIFWGNYIALFGATLFILVGLVLLVDFAHTWSEKCLEKWEEYDDDKWKYILIGSTIAMLIGAIVLTGIMYGYFAGSGCSLNQFFITFNLILCLIVTILSISPAVQEANSKSGLPQASMVVIYCTYVILSAVANEPDDNMCNPLTRSKGTRTTTIVIGALFTFLAIAYSTSRAATQGRALITKSDYHPLNTASAVPLVTSQPDGFPNNMRSDTLTAAVESGAMPASALDDDDDDDYDVRDDEKNGVAYNYAFFHLIFAIASMYVAMLLTNWNNVTTSSDEKLVVIGQSYIAVWVKVISSWICILLYSWTLVGPVLLPDRFIDYF</sequence>
<proteinExistence type="inferred from homology"/>
<dbReference type="EMBL" id="GDJX01024904">
    <property type="protein sequence ID" value="JAT43032.1"/>
    <property type="molecule type" value="Transcribed_RNA"/>
</dbReference>
<feature type="transmembrane region" description="Helical" evidence="6">
    <location>
        <begin position="271"/>
        <end position="291"/>
    </location>
</feature>
<dbReference type="PANTHER" id="PTHR10383:SF9">
    <property type="entry name" value="SERINE INCORPORATOR, ISOFORM F"/>
    <property type="match status" value="1"/>
</dbReference>
<keyword evidence="4 6" id="KW-1133">Transmembrane helix</keyword>
<feature type="transmembrane region" description="Helical" evidence="6">
    <location>
        <begin position="167"/>
        <end position="187"/>
    </location>
</feature>
<dbReference type="PANTHER" id="PTHR10383">
    <property type="entry name" value="SERINE INCORPORATOR"/>
    <property type="match status" value="1"/>
</dbReference>
<dbReference type="Pfam" id="PF03348">
    <property type="entry name" value="Serinc"/>
    <property type="match status" value="1"/>
</dbReference>
<feature type="transmembrane region" description="Helical" evidence="6">
    <location>
        <begin position="311"/>
        <end position="328"/>
    </location>
</feature>
<evidence type="ECO:0000256" key="4">
    <source>
        <dbReference type="ARBA" id="ARBA00022989"/>
    </source>
</evidence>
<keyword evidence="3 6" id="KW-0812">Transmembrane</keyword>
<feature type="transmembrane region" description="Helical" evidence="6">
    <location>
        <begin position="405"/>
        <end position="427"/>
    </location>
</feature>
<feature type="non-terminal residue" evidence="7">
    <location>
        <position position="1"/>
    </location>
</feature>
<feature type="transmembrane region" description="Helical" evidence="6">
    <location>
        <begin position="208"/>
        <end position="232"/>
    </location>
</feature>
<feature type="transmembrane region" description="Helical" evidence="6">
    <location>
        <begin position="20"/>
        <end position="40"/>
    </location>
</feature>
<feature type="transmembrane region" description="Helical" evidence="6">
    <location>
        <begin position="447"/>
        <end position="474"/>
    </location>
</feature>
<evidence type="ECO:0000256" key="2">
    <source>
        <dbReference type="ARBA" id="ARBA00006665"/>
    </source>
</evidence>
<feature type="transmembrane region" description="Helical" evidence="6">
    <location>
        <begin position="142"/>
        <end position="161"/>
    </location>
</feature>
<evidence type="ECO:0000256" key="6">
    <source>
        <dbReference type="SAM" id="Phobius"/>
    </source>
</evidence>
<feature type="transmembrane region" description="Helical" evidence="6">
    <location>
        <begin position="238"/>
        <end position="259"/>
    </location>
</feature>
<evidence type="ECO:0000256" key="3">
    <source>
        <dbReference type="ARBA" id="ARBA00022692"/>
    </source>
</evidence>
<name>A0A1D1XKX9_9ARAE</name>
<comment type="similarity">
    <text evidence="2">Belongs to the TDE1 family.</text>
</comment>
<feature type="transmembrane region" description="Helical" evidence="6">
    <location>
        <begin position="101"/>
        <end position="121"/>
    </location>
</feature>
<reference evidence="7" key="1">
    <citation type="submission" date="2015-07" db="EMBL/GenBank/DDBJ databases">
        <title>Transcriptome Assembly of Anthurium amnicola.</title>
        <authorList>
            <person name="Suzuki J."/>
        </authorList>
    </citation>
    <scope>NUCLEOTIDE SEQUENCE</scope>
</reference>
<evidence type="ECO:0000256" key="5">
    <source>
        <dbReference type="ARBA" id="ARBA00023136"/>
    </source>
</evidence>
<keyword evidence="5 6" id="KW-0472">Membrane</keyword>
<gene>
    <name evidence="7" type="primary">TMS1_5</name>
    <name evidence="7" type="ORF">g.18266</name>
</gene>
<protein>
    <submittedName>
        <fullName evidence="7">Membrane protein TMS1</fullName>
    </submittedName>
</protein>
<accession>A0A1D1XKX9</accession>
<evidence type="ECO:0000256" key="1">
    <source>
        <dbReference type="ARBA" id="ARBA00004141"/>
    </source>
</evidence>
<feature type="transmembrane region" description="Helical" evidence="6">
    <location>
        <begin position="52"/>
        <end position="70"/>
    </location>
</feature>
<organism evidence="7">
    <name type="scientific">Anthurium amnicola</name>
    <dbReference type="NCBI Taxonomy" id="1678845"/>
    <lineage>
        <taxon>Eukaryota</taxon>
        <taxon>Viridiplantae</taxon>
        <taxon>Streptophyta</taxon>
        <taxon>Embryophyta</taxon>
        <taxon>Tracheophyta</taxon>
        <taxon>Spermatophyta</taxon>
        <taxon>Magnoliopsida</taxon>
        <taxon>Liliopsida</taxon>
        <taxon>Araceae</taxon>
        <taxon>Pothoideae</taxon>
        <taxon>Potheae</taxon>
        <taxon>Anthurium</taxon>
    </lineage>
</organism>
<comment type="subcellular location">
    <subcellularLocation>
        <location evidence="1">Membrane</location>
        <topology evidence="1">Multi-pass membrane protein</topology>
    </subcellularLocation>
</comment>
<dbReference type="AlphaFoldDB" id="A0A1D1XKX9"/>
<dbReference type="InterPro" id="IPR005016">
    <property type="entry name" value="TDE1/TMS"/>
</dbReference>
<dbReference type="GO" id="GO:0016020">
    <property type="term" value="C:membrane"/>
    <property type="evidence" value="ECO:0007669"/>
    <property type="project" value="UniProtKB-SubCell"/>
</dbReference>
<evidence type="ECO:0000313" key="7">
    <source>
        <dbReference type="EMBL" id="JAT43032.1"/>
    </source>
</evidence>